<dbReference type="EC" id="3.1.3.2" evidence="3"/>
<comment type="catalytic activity">
    <reaction evidence="3">
        <text>a phosphate monoester + H2O = an alcohol + phosphate</text>
        <dbReference type="Rhea" id="RHEA:15017"/>
        <dbReference type="ChEBI" id="CHEBI:15377"/>
        <dbReference type="ChEBI" id="CHEBI:30879"/>
        <dbReference type="ChEBI" id="CHEBI:43474"/>
        <dbReference type="ChEBI" id="CHEBI:67140"/>
        <dbReference type="EC" id="3.1.3.2"/>
    </reaction>
</comment>
<evidence type="ECO:0000313" key="7">
    <source>
        <dbReference type="EMBL" id="KAF6032349.1"/>
    </source>
</evidence>
<comment type="caution">
    <text evidence="7">The sequence shown here is derived from an EMBL/GenBank/DDBJ whole genome shotgun (WGS) entry which is preliminary data.</text>
</comment>
<dbReference type="CDD" id="cd00839">
    <property type="entry name" value="MPP_PAPs"/>
    <property type="match status" value="1"/>
</dbReference>
<proteinExistence type="inferred from homology"/>
<dbReference type="PANTHER" id="PTHR45867:SF3">
    <property type="entry name" value="ACID PHOSPHATASE TYPE 7"/>
    <property type="match status" value="1"/>
</dbReference>
<dbReference type="Proteomes" id="UP000593567">
    <property type="component" value="Unassembled WGS sequence"/>
</dbReference>
<gene>
    <name evidence="7" type="ORF">EB796_009370</name>
</gene>
<evidence type="ECO:0000259" key="4">
    <source>
        <dbReference type="Pfam" id="PF00149"/>
    </source>
</evidence>
<dbReference type="InterPro" id="IPR041792">
    <property type="entry name" value="MPP_PAP"/>
</dbReference>
<dbReference type="InterPro" id="IPR004843">
    <property type="entry name" value="Calcineurin-like_PHP"/>
</dbReference>
<dbReference type="InterPro" id="IPR008963">
    <property type="entry name" value="Purple_acid_Pase-like_N"/>
</dbReference>
<dbReference type="InterPro" id="IPR015914">
    <property type="entry name" value="PAPs_N"/>
</dbReference>
<dbReference type="GO" id="GO:0046872">
    <property type="term" value="F:metal ion binding"/>
    <property type="evidence" value="ECO:0007669"/>
    <property type="project" value="InterPro"/>
</dbReference>
<feature type="domain" description="Purple acid phosphatase N-terminal" evidence="6">
    <location>
        <begin position="34"/>
        <end position="123"/>
    </location>
</feature>
<keyword evidence="3" id="KW-0378">Hydrolase</keyword>
<reference evidence="7" key="1">
    <citation type="submission" date="2020-06" db="EMBL/GenBank/DDBJ databases">
        <title>Draft genome of Bugula neritina, a colonial animal packing powerful symbionts and potential medicines.</title>
        <authorList>
            <person name="Rayko M."/>
        </authorList>
    </citation>
    <scope>NUCLEOTIDE SEQUENCE [LARGE SCALE GENOMIC DNA]</scope>
    <source>
        <strain evidence="7">Kwan_BN1</strain>
    </source>
</reference>
<feature type="domain" description="Purple acid phosphatase C-terminal" evidence="5">
    <location>
        <begin position="356"/>
        <end position="409"/>
    </location>
</feature>
<dbReference type="Pfam" id="PF16656">
    <property type="entry name" value="Pur_ac_phosph_N"/>
    <property type="match status" value="1"/>
</dbReference>
<keyword evidence="1" id="KW-0732">Signal</keyword>
<feature type="domain" description="Calcineurin-like phosphoesterase" evidence="4">
    <location>
        <begin position="135"/>
        <end position="331"/>
    </location>
</feature>
<protein>
    <recommendedName>
        <fullName evidence="3">Purple acid phosphatase</fullName>
        <ecNumber evidence="3">3.1.3.2</ecNumber>
    </recommendedName>
</protein>
<keyword evidence="2" id="KW-0325">Glycoprotein</keyword>
<dbReference type="Pfam" id="PF14008">
    <property type="entry name" value="Metallophos_C"/>
    <property type="match status" value="1"/>
</dbReference>
<evidence type="ECO:0000313" key="8">
    <source>
        <dbReference type="Proteomes" id="UP000593567"/>
    </source>
</evidence>
<dbReference type="InterPro" id="IPR029052">
    <property type="entry name" value="Metallo-depent_PP-like"/>
</dbReference>
<evidence type="ECO:0000259" key="6">
    <source>
        <dbReference type="Pfam" id="PF16656"/>
    </source>
</evidence>
<name>A0A7J7K131_BUGNE</name>
<dbReference type="SUPFAM" id="SSF56300">
    <property type="entry name" value="Metallo-dependent phosphatases"/>
    <property type="match status" value="1"/>
</dbReference>
<evidence type="ECO:0000256" key="2">
    <source>
        <dbReference type="ARBA" id="ARBA00023180"/>
    </source>
</evidence>
<dbReference type="SUPFAM" id="SSF49363">
    <property type="entry name" value="Purple acid phosphatase, N-terminal domain"/>
    <property type="match status" value="1"/>
</dbReference>
<keyword evidence="8" id="KW-1185">Reference proteome</keyword>
<dbReference type="Gene3D" id="2.60.40.380">
    <property type="entry name" value="Purple acid phosphatase-like, N-terminal"/>
    <property type="match status" value="1"/>
</dbReference>
<organism evidence="7 8">
    <name type="scientific">Bugula neritina</name>
    <name type="common">Brown bryozoan</name>
    <name type="synonym">Sertularia neritina</name>
    <dbReference type="NCBI Taxonomy" id="10212"/>
    <lineage>
        <taxon>Eukaryota</taxon>
        <taxon>Metazoa</taxon>
        <taxon>Spiralia</taxon>
        <taxon>Lophotrochozoa</taxon>
        <taxon>Bryozoa</taxon>
        <taxon>Gymnolaemata</taxon>
        <taxon>Cheilostomatida</taxon>
        <taxon>Flustrina</taxon>
        <taxon>Buguloidea</taxon>
        <taxon>Bugulidae</taxon>
        <taxon>Bugula</taxon>
    </lineage>
</organism>
<evidence type="ECO:0000256" key="3">
    <source>
        <dbReference type="RuleBase" id="RU361203"/>
    </source>
</evidence>
<dbReference type="Pfam" id="PF00149">
    <property type="entry name" value="Metallophos"/>
    <property type="match status" value="1"/>
</dbReference>
<dbReference type="PANTHER" id="PTHR45867">
    <property type="entry name" value="PURPLE ACID PHOSPHATASE"/>
    <property type="match status" value="1"/>
</dbReference>
<dbReference type="EMBL" id="VXIV02001514">
    <property type="protein sequence ID" value="KAF6032349.1"/>
    <property type="molecule type" value="Genomic_DNA"/>
</dbReference>
<comment type="similarity">
    <text evidence="3">Belongs to the metallophosphoesterase superfamily. Purple acid phosphatase family.</text>
</comment>
<accession>A0A7J7K131</accession>
<dbReference type="InterPro" id="IPR025733">
    <property type="entry name" value="PAPs_C"/>
</dbReference>
<evidence type="ECO:0000259" key="5">
    <source>
        <dbReference type="Pfam" id="PF14008"/>
    </source>
</evidence>
<dbReference type="GO" id="GO:0003993">
    <property type="term" value="F:acid phosphatase activity"/>
    <property type="evidence" value="ECO:0007669"/>
    <property type="project" value="UniProtKB-EC"/>
</dbReference>
<dbReference type="OrthoDB" id="45007at2759"/>
<dbReference type="Gene3D" id="3.60.21.10">
    <property type="match status" value="1"/>
</dbReference>
<evidence type="ECO:0000256" key="1">
    <source>
        <dbReference type="ARBA" id="ARBA00022729"/>
    </source>
</evidence>
<dbReference type="AlphaFoldDB" id="A0A7J7K131"/>
<sequence>MFGLTGVAFAALFQALGIGLFISGSYGAPAYVYPMHVHLSYGETDMQMVVTWTTYNSTDSVVEFGSTYLSNVVKGQVTKFFDANDTNRIWYIHRVTLQDLKPGMKYYYHCGSDQGWSDLFFFTNRRTDINWAPWIAAFGDMGSVNGRSIPRLQEEVAKGTIDVILHVGDFAYDLDSNGGAMGDAFMQQIESIAGYVPYMATVGNHENAMNFSHYKQRFSMPGDNQGIFYSYNLGRIHFVSISTEVFYYTQYGTAQNETQYNWLKKDLEKANEPKNRERYPWIVVLGHRPMYCAIADTDDCDLVRDKVRVALEQLFYEQGVDLEIWAHEHEYERMYPMYNYTICKGSEAYPYKNPAAPVHIVTGSAGCQELHDTFLPQPKWVAKNVLDYGYTKLKAINATHLYLQQISDDKVIYLLLVNLLS</sequence>